<gene>
    <name evidence="9" type="ORF">FQ775_00400</name>
</gene>
<dbReference type="KEGG" id="niy:FQ775_00400"/>
<evidence type="ECO:0000259" key="7">
    <source>
        <dbReference type="Pfam" id="PF02770"/>
    </source>
</evidence>
<dbReference type="GO" id="GO:0050660">
    <property type="term" value="F:flavin adenine dinucleotide binding"/>
    <property type="evidence" value="ECO:0007669"/>
    <property type="project" value="InterPro"/>
</dbReference>
<dbReference type="Gene3D" id="1.10.540.10">
    <property type="entry name" value="Acyl-CoA dehydrogenase/oxidase, N-terminal domain"/>
    <property type="match status" value="1"/>
</dbReference>
<dbReference type="FunFam" id="1.20.140.10:FF:000012">
    <property type="entry name" value="Acyl-CoA dehydrogenase fadE12"/>
    <property type="match status" value="1"/>
</dbReference>
<dbReference type="EMBL" id="CP042301">
    <property type="protein sequence ID" value="QDZ03139.1"/>
    <property type="molecule type" value="Genomic_DNA"/>
</dbReference>
<evidence type="ECO:0000256" key="2">
    <source>
        <dbReference type="ARBA" id="ARBA00009347"/>
    </source>
</evidence>
<keyword evidence="5" id="KW-0560">Oxidoreductase</keyword>
<keyword evidence="4 5" id="KW-0274">FAD</keyword>
<dbReference type="SUPFAM" id="SSF47203">
    <property type="entry name" value="Acyl-CoA dehydrogenase C-terminal domain-like"/>
    <property type="match status" value="1"/>
</dbReference>
<evidence type="ECO:0000256" key="3">
    <source>
        <dbReference type="ARBA" id="ARBA00022630"/>
    </source>
</evidence>
<feature type="domain" description="Acyl-CoA dehydrogenase/oxidase N-terminal" evidence="8">
    <location>
        <begin position="9"/>
        <end position="118"/>
    </location>
</feature>
<dbReference type="InterPro" id="IPR037069">
    <property type="entry name" value="AcylCoA_DH/ox_N_sf"/>
</dbReference>
<dbReference type="Gene3D" id="1.20.140.10">
    <property type="entry name" value="Butyryl-CoA Dehydrogenase, subunit A, domain 3"/>
    <property type="match status" value="1"/>
</dbReference>
<dbReference type="FunFam" id="1.10.540.10:FF:000013">
    <property type="entry name" value="Acyl-CoA dehydrogenase"/>
    <property type="match status" value="1"/>
</dbReference>
<sequence length="389" mass="43030">MVKDLPQGDEIAQIRQSVRKLCDGFAPDYWRRLDRENKYPSEFVKALSDAGYLSVLIPEEYGGSGLPLSAAVAILEEVQRAGANGAACHAQMYIMGALLRHGSDVQKRQYLPRIASGEMRLQAFGVTEPTSGTDTTSIKTFARREGDTYVVNGQKVWTSRAEHSDLMLLLARTTAKEDASKRTDGLSVFIVDMREALKSGMSIKPIRTMMNHSTTEVFFDNVRVPAENLIGEEGKGFRYILSGMNAERILIAAECVGDAKWFIEKASAYAGERTVFGRPIGQNQGVQFPIARAYAQMRAAELMVHQAAHLFESGQDCGEQANMAKMLAAEASWAAAEACVQTHGGFGFAEEYDIERKFRETRLYQVAPISTNLILSYLSEHVLGMPRSY</sequence>
<comment type="similarity">
    <text evidence="2 5">Belongs to the acyl-CoA dehydrogenase family.</text>
</comment>
<evidence type="ECO:0000259" key="6">
    <source>
        <dbReference type="Pfam" id="PF00441"/>
    </source>
</evidence>
<organism evidence="9 10">
    <name type="scientific">Nitratireductor mangrovi</name>
    <dbReference type="NCBI Taxonomy" id="2599600"/>
    <lineage>
        <taxon>Bacteria</taxon>
        <taxon>Pseudomonadati</taxon>
        <taxon>Pseudomonadota</taxon>
        <taxon>Alphaproteobacteria</taxon>
        <taxon>Hyphomicrobiales</taxon>
        <taxon>Phyllobacteriaceae</taxon>
        <taxon>Nitratireductor</taxon>
    </lineage>
</organism>
<dbReference type="FunFam" id="2.40.110.10:FF:000014">
    <property type="entry name" value="Probable acyl-CoA dehydrogenase"/>
    <property type="match status" value="1"/>
</dbReference>
<dbReference type="Pfam" id="PF00441">
    <property type="entry name" value="Acyl-CoA_dh_1"/>
    <property type="match status" value="1"/>
</dbReference>
<keyword evidence="3 5" id="KW-0285">Flavoprotein</keyword>
<dbReference type="GO" id="GO:0003995">
    <property type="term" value="F:acyl-CoA dehydrogenase activity"/>
    <property type="evidence" value="ECO:0007669"/>
    <property type="project" value="InterPro"/>
</dbReference>
<dbReference type="Proteomes" id="UP000321389">
    <property type="component" value="Chromosome"/>
</dbReference>
<dbReference type="AlphaFoldDB" id="A0A5B8L5N9"/>
<dbReference type="InterPro" id="IPR009075">
    <property type="entry name" value="AcylCo_DH/oxidase_C"/>
</dbReference>
<evidence type="ECO:0000313" key="10">
    <source>
        <dbReference type="Proteomes" id="UP000321389"/>
    </source>
</evidence>
<protein>
    <submittedName>
        <fullName evidence="9">Acyl-CoA/acyl-ACP dehydrogenase</fullName>
    </submittedName>
</protein>
<accession>A0A5B8L5N9</accession>
<dbReference type="InterPro" id="IPR013786">
    <property type="entry name" value="AcylCoA_DH/ox_N"/>
</dbReference>
<dbReference type="Pfam" id="PF02770">
    <property type="entry name" value="Acyl-CoA_dh_M"/>
    <property type="match status" value="1"/>
</dbReference>
<name>A0A5B8L5N9_9HYPH</name>
<keyword evidence="10" id="KW-1185">Reference proteome</keyword>
<dbReference type="PROSITE" id="PS00072">
    <property type="entry name" value="ACYL_COA_DH_1"/>
    <property type="match status" value="1"/>
</dbReference>
<dbReference type="SUPFAM" id="SSF56645">
    <property type="entry name" value="Acyl-CoA dehydrogenase NM domain-like"/>
    <property type="match status" value="1"/>
</dbReference>
<dbReference type="OrthoDB" id="9775090at2"/>
<dbReference type="InterPro" id="IPR006091">
    <property type="entry name" value="Acyl-CoA_Oxase/DH_mid-dom"/>
</dbReference>
<dbReference type="PROSITE" id="PS00073">
    <property type="entry name" value="ACYL_COA_DH_2"/>
    <property type="match status" value="1"/>
</dbReference>
<dbReference type="InterPro" id="IPR009100">
    <property type="entry name" value="AcylCoA_DH/oxidase_NM_dom_sf"/>
</dbReference>
<feature type="domain" description="Acyl-CoA oxidase/dehydrogenase middle" evidence="7">
    <location>
        <begin position="123"/>
        <end position="222"/>
    </location>
</feature>
<dbReference type="PIRSF" id="PIRSF016578">
    <property type="entry name" value="HsaA"/>
    <property type="match status" value="1"/>
</dbReference>
<dbReference type="Gene3D" id="2.40.110.10">
    <property type="entry name" value="Butyryl-CoA Dehydrogenase, subunit A, domain 2"/>
    <property type="match status" value="1"/>
</dbReference>
<evidence type="ECO:0000313" key="9">
    <source>
        <dbReference type="EMBL" id="QDZ03139.1"/>
    </source>
</evidence>
<reference evidence="9" key="1">
    <citation type="submission" date="2020-04" db="EMBL/GenBank/DDBJ databases">
        <title>Nitratireductor sp. nov. isolated from mangrove soil.</title>
        <authorList>
            <person name="Ye Y."/>
        </authorList>
    </citation>
    <scope>NUCLEOTIDE SEQUENCE</scope>
    <source>
        <strain evidence="9">SY7</strain>
    </source>
</reference>
<comment type="cofactor">
    <cofactor evidence="1 5">
        <name>FAD</name>
        <dbReference type="ChEBI" id="CHEBI:57692"/>
    </cofactor>
</comment>
<evidence type="ECO:0000259" key="8">
    <source>
        <dbReference type="Pfam" id="PF02771"/>
    </source>
</evidence>
<evidence type="ECO:0000256" key="5">
    <source>
        <dbReference type="RuleBase" id="RU362125"/>
    </source>
</evidence>
<proteinExistence type="inferred from homology"/>
<evidence type="ECO:0000256" key="4">
    <source>
        <dbReference type="ARBA" id="ARBA00022827"/>
    </source>
</evidence>
<dbReference type="InterPro" id="IPR036250">
    <property type="entry name" value="AcylCo_DH-like_C"/>
</dbReference>
<dbReference type="RefSeq" id="WP_146301772.1">
    <property type="nucleotide sequence ID" value="NZ_CP042301.2"/>
</dbReference>
<dbReference type="PANTHER" id="PTHR43884">
    <property type="entry name" value="ACYL-COA DEHYDROGENASE"/>
    <property type="match status" value="1"/>
</dbReference>
<dbReference type="PANTHER" id="PTHR43884:SF12">
    <property type="entry name" value="ISOVALERYL-COA DEHYDROGENASE, MITOCHONDRIAL-RELATED"/>
    <property type="match status" value="1"/>
</dbReference>
<feature type="domain" description="Acyl-CoA dehydrogenase/oxidase C-terminal" evidence="6">
    <location>
        <begin position="234"/>
        <end position="366"/>
    </location>
</feature>
<dbReference type="Pfam" id="PF02771">
    <property type="entry name" value="Acyl-CoA_dh_N"/>
    <property type="match status" value="1"/>
</dbReference>
<dbReference type="InterPro" id="IPR006089">
    <property type="entry name" value="Acyl-CoA_DH_CS"/>
</dbReference>
<evidence type="ECO:0000256" key="1">
    <source>
        <dbReference type="ARBA" id="ARBA00001974"/>
    </source>
</evidence>
<dbReference type="InterPro" id="IPR046373">
    <property type="entry name" value="Acyl-CoA_Oxase/DH_mid-dom_sf"/>
</dbReference>